<sequence length="109" mass="11422">MAFFSLKDARARSAARSADAARLKGEIRLGLGLGQDDVLAVNEIACGEPGCADRETVVLVMRVGEPTRALKIAHGLEAVVADDIARLGEEEDAMRREGVAPPGDPAPTV</sequence>
<accession>A0A679JP37</accession>
<proteinExistence type="predicted"/>
<dbReference type="AlphaFoldDB" id="A0A679JP37"/>
<evidence type="ECO:0008006" key="2">
    <source>
        <dbReference type="Google" id="ProtNLM"/>
    </source>
</evidence>
<protein>
    <recommendedName>
        <fullName evidence="2">Nitrate reductase</fullName>
    </recommendedName>
</protein>
<name>A0A679JP37_9HYPH</name>
<evidence type="ECO:0000313" key="1">
    <source>
        <dbReference type="EMBL" id="CAA2107950.1"/>
    </source>
</evidence>
<reference evidence="1" key="1">
    <citation type="submission" date="2019-12" db="EMBL/GenBank/DDBJ databases">
        <authorList>
            <person name="Cremers G."/>
        </authorList>
    </citation>
    <scope>NUCLEOTIDE SEQUENCE</scope>
    <source>
        <strain evidence="1">Mbul1</strain>
    </source>
</reference>
<gene>
    <name evidence="1" type="ORF">MBUL_04419</name>
</gene>
<dbReference type="EMBL" id="LR743504">
    <property type="protein sequence ID" value="CAA2107950.1"/>
    <property type="molecule type" value="Genomic_DNA"/>
</dbReference>
<organism evidence="1">
    <name type="scientific">Methylobacterium bullatum</name>
    <dbReference type="NCBI Taxonomy" id="570505"/>
    <lineage>
        <taxon>Bacteria</taxon>
        <taxon>Pseudomonadati</taxon>
        <taxon>Pseudomonadota</taxon>
        <taxon>Alphaproteobacteria</taxon>
        <taxon>Hyphomicrobiales</taxon>
        <taxon>Methylobacteriaceae</taxon>
        <taxon>Methylobacterium</taxon>
    </lineage>
</organism>